<keyword evidence="3" id="KW-1185">Reference proteome</keyword>
<protein>
    <recommendedName>
        <fullName evidence="1">Mutator-like transposase domain-containing protein</fullName>
    </recommendedName>
</protein>
<proteinExistence type="predicted"/>
<dbReference type="Proteomes" id="UP001152759">
    <property type="component" value="Chromosome 6"/>
</dbReference>
<dbReference type="EMBL" id="OU963867">
    <property type="protein sequence ID" value="CAH0392375.1"/>
    <property type="molecule type" value="Genomic_DNA"/>
</dbReference>
<name>A0A9P0F4Z4_BEMTA</name>
<reference evidence="2" key="1">
    <citation type="submission" date="2021-12" db="EMBL/GenBank/DDBJ databases">
        <authorList>
            <person name="King R."/>
        </authorList>
    </citation>
    <scope>NUCLEOTIDE SEQUENCE</scope>
</reference>
<gene>
    <name evidence="2" type="ORF">BEMITA_LOCUS10901</name>
</gene>
<sequence length="129" mass="14611">MVNFEVLFSEYYGLSSKIPSYCYDEFSNLKRLYSCVPLSRLGTVFLSVFFDAPAPETDMMEAGKTEQDITIRKASFLEGLPVIPVIADGGWNRRSYGHKYNAKSSVADNIGKETKRILDNRVRSKYCSV</sequence>
<evidence type="ECO:0000259" key="1">
    <source>
        <dbReference type="Pfam" id="PF20700"/>
    </source>
</evidence>
<evidence type="ECO:0000313" key="2">
    <source>
        <dbReference type="EMBL" id="CAH0392375.1"/>
    </source>
</evidence>
<dbReference type="AlphaFoldDB" id="A0A9P0F4Z4"/>
<dbReference type="Pfam" id="PF20700">
    <property type="entry name" value="Mutator"/>
    <property type="match status" value="1"/>
</dbReference>
<organism evidence="2 3">
    <name type="scientific">Bemisia tabaci</name>
    <name type="common">Sweetpotato whitefly</name>
    <name type="synonym">Aleurodes tabaci</name>
    <dbReference type="NCBI Taxonomy" id="7038"/>
    <lineage>
        <taxon>Eukaryota</taxon>
        <taxon>Metazoa</taxon>
        <taxon>Ecdysozoa</taxon>
        <taxon>Arthropoda</taxon>
        <taxon>Hexapoda</taxon>
        <taxon>Insecta</taxon>
        <taxon>Pterygota</taxon>
        <taxon>Neoptera</taxon>
        <taxon>Paraneoptera</taxon>
        <taxon>Hemiptera</taxon>
        <taxon>Sternorrhyncha</taxon>
        <taxon>Aleyrodoidea</taxon>
        <taxon>Aleyrodidae</taxon>
        <taxon>Aleyrodinae</taxon>
        <taxon>Bemisia</taxon>
    </lineage>
</organism>
<evidence type="ECO:0000313" key="3">
    <source>
        <dbReference type="Proteomes" id="UP001152759"/>
    </source>
</evidence>
<feature type="domain" description="Mutator-like transposase" evidence="1">
    <location>
        <begin position="56"/>
        <end position="129"/>
    </location>
</feature>
<accession>A0A9P0F4Z4</accession>
<dbReference type="InterPro" id="IPR049012">
    <property type="entry name" value="Mutator_transp_dom"/>
</dbReference>